<keyword evidence="2" id="KW-0732">Signal</keyword>
<evidence type="ECO:0008006" key="5">
    <source>
        <dbReference type="Google" id="ProtNLM"/>
    </source>
</evidence>
<reference evidence="3" key="2">
    <citation type="submission" date="2020-05" db="UniProtKB">
        <authorList>
            <consortium name="EnsemblMetazoa"/>
        </authorList>
    </citation>
    <scope>IDENTIFICATION</scope>
    <source>
        <strain evidence="3">ACHKN1017</strain>
    </source>
</reference>
<sequence>MVNIRLVVLAVYMTVAGDLFSSTLARPQFSFLGGIGVQTPVGGVHLGVPTGLTVNVGRQPAAPKSPAIITPVPQQQPIIESNASPDEGLGTRLDGPPQSIPVTEASNRVEEADPSIPEENPCQIVDLSSASGNETISDNDDGNTTELPCLGIGAGNRISPKQAALLSLVG</sequence>
<keyword evidence="4" id="KW-1185">Reference proteome</keyword>
<feature type="signal peptide" evidence="2">
    <location>
        <begin position="1"/>
        <end position="25"/>
    </location>
</feature>
<feature type="region of interest" description="Disordered" evidence="1">
    <location>
        <begin position="78"/>
        <end position="101"/>
    </location>
</feature>
<protein>
    <recommendedName>
        <fullName evidence="5">DUF4794 domain-containing protein</fullName>
    </recommendedName>
</protein>
<dbReference type="Proteomes" id="UP000075881">
    <property type="component" value="Unassembled WGS sequence"/>
</dbReference>
<dbReference type="EnsemblMetazoa" id="ACHR002715-RA">
    <property type="protein sequence ID" value="ACHR002715-PA"/>
    <property type="gene ID" value="ACHR002715"/>
</dbReference>
<evidence type="ECO:0000256" key="1">
    <source>
        <dbReference type="SAM" id="MobiDB-lite"/>
    </source>
</evidence>
<evidence type="ECO:0000313" key="4">
    <source>
        <dbReference type="Proteomes" id="UP000075881"/>
    </source>
</evidence>
<reference evidence="4" key="1">
    <citation type="submission" date="2013-03" db="EMBL/GenBank/DDBJ databases">
        <title>The Genome Sequence of Anopheles christyi ACHKN1017.</title>
        <authorList>
            <consortium name="The Broad Institute Genomics Platform"/>
            <person name="Neafsey D.E."/>
            <person name="Besansky N."/>
            <person name="Walker B."/>
            <person name="Young S.K."/>
            <person name="Zeng Q."/>
            <person name="Gargeya S."/>
            <person name="Fitzgerald M."/>
            <person name="Haas B."/>
            <person name="Abouelleil A."/>
            <person name="Allen A.W."/>
            <person name="Alvarado L."/>
            <person name="Arachchi H.M."/>
            <person name="Berlin A.M."/>
            <person name="Chapman S.B."/>
            <person name="Gainer-Dewar J."/>
            <person name="Goldberg J."/>
            <person name="Griggs A."/>
            <person name="Gujja S."/>
            <person name="Hansen M."/>
            <person name="Howarth C."/>
            <person name="Imamovic A."/>
            <person name="Ireland A."/>
            <person name="Larimer J."/>
            <person name="McCowan C."/>
            <person name="Murphy C."/>
            <person name="Pearson M."/>
            <person name="Poon T.W."/>
            <person name="Priest M."/>
            <person name="Roberts A."/>
            <person name="Saif S."/>
            <person name="Shea T."/>
            <person name="Sisk P."/>
            <person name="Sykes S."/>
            <person name="Wortman J."/>
            <person name="Nusbaum C."/>
            <person name="Birren B."/>
        </authorList>
    </citation>
    <scope>NUCLEOTIDE SEQUENCE [LARGE SCALE GENOMIC DNA]</scope>
    <source>
        <strain evidence="4">ACHKN1017</strain>
    </source>
</reference>
<feature type="chain" id="PRO_5008124702" description="DUF4794 domain-containing protein" evidence="2">
    <location>
        <begin position="26"/>
        <end position="170"/>
    </location>
</feature>
<dbReference type="AlphaFoldDB" id="A0A182JW33"/>
<organism evidence="3 4">
    <name type="scientific">Anopheles christyi</name>
    <dbReference type="NCBI Taxonomy" id="43041"/>
    <lineage>
        <taxon>Eukaryota</taxon>
        <taxon>Metazoa</taxon>
        <taxon>Ecdysozoa</taxon>
        <taxon>Arthropoda</taxon>
        <taxon>Hexapoda</taxon>
        <taxon>Insecta</taxon>
        <taxon>Pterygota</taxon>
        <taxon>Neoptera</taxon>
        <taxon>Endopterygota</taxon>
        <taxon>Diptera</taxon>
        <taxon>Nematocera</taxon>
        <taxon>Culicoidea</taxon>
        <taxon>Culicidae</taxon>
        <taxon>Anophelinae</taxon>
        <taxon>Anopheles</taxon>
    </lineage>
</organism>
<dbReference type="VEuPathDB" id="VectorBase:ACHR002715"/>
<evidence type="ECO:0000313" key="3">
    <source>
        <dbReference type="EnsemblMetazoa" id="ACHR002715-PA"/>
    </source>
</evidence>
<proteinExistence type="predicted"/>
<accession>A0A182JW33</accession>
<evidence type="ECO:0000256" key="2">
    <source>
        <dbReference type="SAM" id="SignalP"/>
    </source>
</evidence>
<name>A0A182JW33_9DIPT</name>